<proteinExistence type="predicted"/>
<feature type="region of interest" description="Disordered" evidence="1">
    <location>
        <begin position="401"/>
        <end position="420"/>
    </location>
</feature>
<dbReference type="OrthoDB" id="5866024at2759"/>
<dbReference type="Pfam" id="PF24221">
    <property type="entry name" value="Fn3_nematode"/>
    <property type="match status" value="1"/>
</dbReference>
<name>A0A2G9UPX0_TELCI</name>
<feature type="transmembrane region" description="Helical" evidence="2">
    <location>
        <begin position="579"/>
        <end position="596"/>
    </location>
</feature>
<feature type="compositionally biased region" description="Low complexity" evidence="1">
    <location>
        <begin position="332"/>
        <end position="347"/>
    </location>
</feature>
<dbReference type="Proteomes" id="UP000230423">
    <property type="component" value="Unassembled WGS sequence"/>
</dbReference>
<accession>A0A2G9UPX0</accession>
<keyword evidence="2" id="KW-0472">Membrane</keyword>
<feature type="domain" description="Fibronectin type-III" evidence="3">
    <location>
        <begin position="251"/>
        <end position="337"/>
    </location>
</feature>
<keyword evidence="2" id="KW-1133">Transmembrane helix</keyword>
<dbReference type="InterPro" id="IPR057131">
    <property type="entry name" value="Fn3_nem"/>
</dbReference>
<dbReference type="EMBL" id="KZ345737">
    <property type="protein sequence ID" value="PIO72213.1"/>
    <property type="molecule type" value="Genomic_DNA"/>
</dbReference>
<keyword evidence="2" id="KW-0812">Transmembrane</keyword>
<evidence type="ECO:0000313" key="4">
    <source>
        <dbReference type="EMBL" id="PIO72213.1"/>
    </source>
</evidence>
<feature type="compositionally biased region" description="Acidic residues" evidence="1">
    <location>
        <begin position="348"/>
        <end position="357"/>
    </location>
</feature>
<evidence type="ECO:0000256" key="2">
    <source>
        <dbReference type="SAM" id="Phobius"/>
    </source>
</evidence>
<evidence type="ECO:0000313" key="5">
    <source>
        <dbReference type="Proteomes" id="UP000230423"/>
    </source>
</evidence>
<reference evidence="4 5" key="1">
    <citation type="submission" date="2015-09" db="EMBL/GenBank/DDBJ databases">
        <title>Draft genome of the parasitic nematode Teladorsagia circumcincta isolate WARC Sus (inbred).</title>
        <authorList>
            <person name="Mitreva M."/>
        </authorList>
    </citation>
    <scope>NUCLEOTIDE SEQUENCE [LARGE SCALE GENOMIC DNA]</scope>
    <source>
        <strain evidence="4 5">S</strain>
    </source>
</reference>
<protein>
    <recommendedName>
        <fullName evidence="3">Fibronectin type-III domain-containing protein</fullName>
    </recommendedName>
</protein>
<evidence type="ECO:0000259" key="3">
    <source>
        <dbReference type="Pfam" id="PF24221"/>
    </source>
</evidence>
<organism evidence="4 5">
    <name type="scientific">Teladorsagia circumcincta</name>
    <name type="common">Brown stomach worm</name>
    <name type="synonym">Ostertagia circumcincta</name>
    <dbReference type="NCBI Taxonomy" id="45464"/>
    <lineage>
        <taxon>Eukaryota</taxon>
        <taxon>Metazoa</taxon>
        <taxon>Ecdysozoa</taxon>
        <taxon>Nematoda</taxon>
        <taxon>Chromadorea</taxon>
        <taxon>Rhabditida</taxon>
        <taxon>Rhabditina</taxon>
        <taxon>Rhabditomorpha</taxon>
        <taxon>Strongyloidea</taxon>
        <taxon>Trichostrongylidae</taxon>
        <taxon>Teladorsagia</taxon>
    </lineage>
</organism>
<dbReference type="AlphaFoldDB" id="A0A2G9UPX0"/>
<gene>
    <name evidence="4" type="ORF">TELCIR_05865</name>
</gene>
<keyword evidence="5" id="KW-1185">Reference proteome</keyword>
<evidence type="ECO:0000256" key="1">
    <source>
        <dbReference type="SAM" id="MobiDB-lite"/>
    </source>
</evidence>
<feature type="region of interest" description="Disordered" evidence="1">
    <location>
        <begin position="332"/>
        <end position="357"/>
    </location>
</feature>
<sequence>MLRWACGRARLDRVRKKDDKAIMQTAPVQLKMREQRLQWVIIVLRSSDPVDHLVIYDEKAIRVQLPPFVLTSDQGSSATPTVTFTILDPCRDYKFRVIIVLRSSDPVDHLVIYDEKAIRVQLPPFVLTSDQVFAEHPTFNETTDSLKIYVRWTLPRGYSDSDIYGYEAPALYPIQCRTPEDELPQPKIEIVRAGGRLAVTLPLSVLEARCRLWVEVRMLPRCVRLEPFSIQKNIEIDCNRNFDMDICRKEAGPMCMEIQAVSGKRGRATITWLPPPRIPLYYHVRYGPAQIKVDSPHTIWQISTKRDIKADGTVTNLALDVVEDQVYGVQTSTTEEMSATTTSSLEATSEETATEIDEVSTTEDSKVIDVEADLVHPETEQPRATSIVSVDLEEDKQLTASEESEYIAESESNNKRKQISRELEESVRHLEKALDDADLRRKISTDDSTLELSMANRTSSEDDAIFKAASELKNKLESSSAEVRSDEAGDHIRSVFGADRLLVEFGRVVEEKELPNGSCGGPLFNDNRRTRMVAAIEKLVRSGAFVEEPFVFHVNESVNVADESYGIRFCTFNSTRIKAPYLFNNVFASFLLFLLLNQKTTYDR</sequence>